<evidence type="ECO:0000256" key="7">
    <source>
        <dbReference type="SAM" id="Coils"/>
    </source>
</evidence>
<dbReference type="InterPro" id="IPR008271">
    <property type="entry name" value="Ser/Thr_kinase_AS"/>
</dbReference>
<feature type="compositionally biased region" description="Polar residues" evidence="8">
    <location>
        <begin position="336"/>
        <end position="363"/>
    </location>
</feature>
<dbReference type="Gene3D" id="3.30.530.20">
    <property type="match status" value="1"/>
</dbReference>
<evidence type="ECO:0000256" key="5">
    <source>
        <dbReference type="ARBA" id="ARBA00022840"/>
    </source>
</evidence>
<keyword evidence="2" id="KW-0808">Transferase</keyword>
<evidence type="ECO:0000256" key="2">
    <source>
        <dbReference type="ARBA" id="ARBA00022679"/>
    </source>
</evidence>
<sequence length="965" mass="108265">MDSPAPCPASSDGSGLVSESTFIAGVSIPSFICLVLGAFIYCAGRRQAKVTMSQKKENVKLERKYNDLKNWNKYLAENLKRQSMAVDDLNAMEEAMEELKKKGKKDELSEVIIDSHEVMVKGLLGKGGNGEVHIASYKGQEVALKQITQIDADSIQRFRFECFIMKDLRHPNIVRLIGVCWDDFMMGCCLEYVDNNTLEFWLREEAKKKAAENAYESGTGPDSGMLREQAKEQIVLPFNEACFVGWKQPPQSDYTPEDSQLISRCSGAIREAYRYCLQANKERKNSIVIPRGSPASTPNTRSGTLSNPPSTSATRKNSGASSKRRSSIAQALGLVSSPSPNSRSRMLSNPPSTSATRKNSGASSKRRGSIAQALGLVSSPSVIPDSPFGGWVLADLGKDLEAIADDLPHYSAEAASTFRSFLRKLPKKEGGGEGIWEALCYFEVNMRPDQWMQSQMHPLNELAIDESPDSTWFGTKNERGYINHYRVLTRMGKVLQDRETIYKGVGGFLGDDTYITAAVSTEHSEYPIGSNPKAIRATLNECGQLFLPIYDDNGVPHKTKVVRYNSIDLDLHSVVNRFAQNAILKQSAKSIIRGPFEQKVYAEKALASYKPKLDEGFTWKGQLFDIMADCASVLKYLHQSRYYSEKANKYMECIIHRDLKPENMLLTKGFDLKLADFGEARASEEKKTMSVVGTPLYVAPEVLRNDKYDRTVDVYSFGMCLVACIRAEKTLSQFLLESLRKDMGRKTRFGIGMFMLNNKMLNKNWRPKLPRRFVRAYPGLNKLIKECWQNDPSLRPDFESITHRMNHEIRSEVMTEEEPNITLLSKEDDSLYGVRMSRRSLDDISKTFEEQVSFNVGNEEELGEVEEGDESDQHSETKNSERGNSPSSTSHKSASSQGKKTPAGGGQPPRHSGRSMSFDDDMSTKQFQMPGVELAKLKNLLEKEREKVDNYETKLMEMGIKISDI</sequence>
<dbReference type="PROSITE" id="PS00107">
    <property type="entry name" value="PROTEIN_KINASE_ATP"/>
    <property type="match status" value="1"/>
</dbReference>
<dbReference type="EMBL" id="BRYA01000325">
    <property type="protein sequence ID" value="GMI47055.1"/>
    <property type="molecule type" value="Genomic_DNA"/>
</dbReference>
<keyword evidence="4" id="KW-0418">Kinase</keyword>
<feature type="domain" description="Protein kinase" evidence="10">
    <location>
        <begin position="118"/>
        <end position="810"/>
    </location>
</feature>
<evidence type="ECO:0000313" key="12">
    <source>
        <dbReference type="Proteomes" id="UP001165065"/>
    </source>
</evidence>
<accession>A0A9W7GN93</accession>
<dbReference type="Pfam" id="PF07714">
    <property type="entry name" value="PK_Tyr_Ser-Thr"/>
    <property type="match status" value="1"/>
</dbReference>
<keyword evidence="7" id="KW-0175">Coiled coil</keyword>
<evidence type="ECO:0000256" key="6">
    <source>
        <dbReference type="PROSITE-ProRule" id="PRU10141"/>
    </source>
</evidence>
<keyword evidence="9" id="KW-0472">Membrane</keyword>
<reference evidence="12" key="1">
    <citation type="journal article" date="2023" name="Commun. Biol.">
        <title>Genome analysis of Parmales, the sister group of diatoms, reveals the evolutionary specialization of diatoms from phago-mixotrophs to photoautotrophs.</title>
        <authorList>
            <person name="Ban H."/>
            <person name="Sato S."/>
            <person name="Yoshikawa S."/>
            <person name="Yamada K."/>
            <person name="Nakamura Y."/>
            <person name="Ichinomiya M."/>
            <person name="Sato N."/>
            <person name="Blanc-Mathieu R."/>
            <person name="Endo H."/>
            <person name="Kuwata A."/>
            <person name="Ogata H."/>
        </authorList>
    </citation>
    <scope>NUCLEOTIDE SEQUENCE [LARGE SCALE GENOMIC DNA]</scope>
</reference>
<dbReference type="PANTHER" id="PTHR44329:SF288">
    <property type="entry name" value="MITOGEN-ACTIVATED PROTEIN KINASE KINASE KINASE 20"/>
    <property type="match status" value="1"/>
</dbReference>
<evidence type="ECO:0000256" key="9">
    <source>
        <dbReference type="SAM" id="Phobius"/>
    </source>
</evidence>
<keyword evidence="9" id="KW-1133">Transmembrane helix</keyword>
<feature type="region of interest" description="Disordered" evidence="8">
    <location>
        <begin position="287"/>
        <end position="367"/>
    </location>
</feature>
<feature type="compositionally biased region" description="Acidic residues" evidence="8">
    <location>
        <begin position="858"/>
        <end position="870"/>
    </location>
</feature>
<feature type="region of interest" description="Disordered" evidence="8">
    <location>
        <begin position="852"/>
        <end position="927"/>
    </location>
</feature>
<dbReference type="SUPFAM" id="SSF55961">
    <property type="entry name" value="Bet v1-like"/>
    <property type="match status" value="1"/>
</dbReference>
<evidence type="ECO:0000256" key="8">
    <source>
        <dbReference type="SAM" id="MobiDB-lite"/>
    </source>
</evidence>
<dbReference type="InterPro" id="IPR000719">
    <property type="entry name" value="Prot_kinase_dom"/>
</dbReference>
<dbReference type="InterPro" id="IPR051681">
    <property type="entry name" value="Ser/Thr_Kinases-Pseudokinases"/>
</dbReference>
<dbReference type="Gene3D" id="1.10.510.10">
    <property type="entry name" value="Transferase(Phosphotransferase) domain 1"/>
    <property type="match status" value="2"/>
</dbReference>
<dbReference type="GO" id="GO:0004674">
    <property type="term" value="F:protein serine/threonine kinase activity"/>
    <property type="evidence" value="ECO:0007669"/>
    <property type="project" value="UniProtKB-KW"/>
</dbReference>
<feature type="compositionally biased region" description="Low complexity" evidence="8">
    <location>
        <begin position="885"/>
        <end position="896"/>
    </location>
</feature>
<dbReference type="AlphaFoldDB" id="A0A9W7GN93"/>
<dbReference type="SMART" id="SM00220">
    <property type="entry name" value="S_TKc"/>
    <property type="match status" value="1"/>
</dbReference>
<evidence type="ECO:0000313" key="11">
    <source>
        <dbReference type="EMBL" id="GMI47055.1"/>
    </source>
</evidence>
<dbReference type="Proteomes" id="UP001165065">
    <property type="component" value="Unassembled WGS sequence"/>
</dbReference>
<evidence type="ECO:0000259" key="10">
    <source>
        <dbReference type="PROSITE" id="PS50011"/>
    </source>
</evidence>
<evidence type="ECO:0000256" key="3">
    <source>
        <dbReference type="ARBA" id="ARBA00022741"/>
    </source>
</evidence>
<feature type="compositionally biased region" description="Basic and acidic residues" evidence="8">
    <location>
        <begin position="871"/>
        <end position="881"/>
    </location>
</feature>
<dbReference type="GO" id="GO:0005524">
    <property type="term" value="F:ATP binding"/>
    <property type="evidence" value="ECO:0007669"/>
    <property type="project" value="UniProtKB-UniRule"/>
</dbReference>
<keyword evidence="1" id="KW-0723">Serine/threonine-protein kinase</keyword>
<proteinExistence type="predicted"/>
<dbReference type="PROSITE" id="PS00108">
    <property type="entry name" value="PROTEIN_KINASE_ST"/>
    <property type="match status" value="1"/>
</dbReference>
<evidence type="ECO:0000256" key="4">
    <source>
        <dbReference type="ARBA" id="ARBA00022777"/>
    </source>
</evidence>
<dbReference type="PANTHER" id="PTHR44329">
    <property type="entry name" value="SERINE/THREONINE-PROTEIN KINASE TNNI3K-RELATED"/>
    <property type="match status" value="1"/>
</dbReference>
<dbReference type="InterPro" id="IPR017441">
    <property type="entry name" value="Protein_kinase_ATP_BS"/>
</dbReference>
<name>A0A9W7GN93_9STRA</name>
<dbReference type="InterPro" id="IPR001245">
    <property type="entry name" value="Ser-Thr/Tyr_kinase_cat_dom"/>
</dbReference>
<comment type="caution">
    <text evidence="11">The sequence shown here is derived from an EMBL/GenBank/DDBJ whole genome shotgun (WGS) entry which is preliminary data.</text>
</comment>
<protein>
    <recommendedName>
        <fullName evidence="10">Protein kinase domain-containing protein</fullName>
    </recommendedName>
</protein>
<dbReference type="Pfam" id="PF00069">
    <property type="entry name" value="Pkinase"/>
    <property type="match status" value="1"/>
</dbReference>
<evidence type="ECO:0000256" key="1">
    <source>
        <dbReference type="ARBA" id="ARBA00022527"/>
    </source>
</evidence>
<keyword evidence="9" id="KW-0812">Transmembrane</keyword>
<organism evidence="11 12">
    <name type="scientific">Triparma columacea</name>
    <dbReference type="NCBI Taxonomy" id="722753"/>
    <lineage>
        <taxon>Eukaryota</taxon>
        <taxon>Sar</taxon>
        <taxon>Stramenopiles</taxon>
        <taxon>Ochrophyta</taxon>
        <taxon>Bolidophyceae</taxon>
        <taxon>Parmales</taxon>
        <taxon>Triparmaceae</taxon>
        <taxon>Triparma</taxon>
    </lineage>
</organism>
<feature type="binding site" evidence="6">
    <location>
        <position position="145"/>
    </location>
    <ligand>
        <name>ATP</name>
        <dbReference type="ChEBI" id="CHEBI:30616"/>
    </ligand>
</feature>
<dbReference type="SUPFAM" id="SSF56112">
    <property type="entry name" value="Protein kinase-like (PK-like)"/>
    <property type="match status" value="1"/>
</dbReference>
<feature type="compositionally biased region" description="Polar residues" evidence="8">
    <location>
        <begin position="294"/>
        <end position="321"/>
    </location>
</feature>
<dbReference type="InterPro" id="IPR023393">
    <property type="entry name" value="START-like_dom_sf"/>
</dbReference>
<dbReference type="InterPro" id="IPR011009">
    <property type="entry name" value="Kinase-like_dom_sf"/>
</dbReference>
<feature type="coiled-coil region" evidence="7">
    <location>
        <begin position="82"/>
        <end position="109"/>
    </location>
</feature>
<dbReference type="OrthoDB" id="4062651at2759"/>
<keyword evidence="12" id="KW-1185">Reference proteome</keyword>
<feature type="coiled-coil region" evidence="7">
    <location>
        <begin position="934"/>
        <end position="961"/>
    </location>
</feature>
<keyword evidence="3 6" id="KW-0547">Nucleotide-binding</keyword>
<dbReference type="PROSITE" id="PS50011">
    <property type="entry name" value="PROTEIN_KINASE_DOM"/>
    <property type="match status" value="1"/>
</dbReference>
<gene>
    <name evidence="11" type="ORF">TrCOL_g171</name>
</gene>
<keyword evidence="5 6" id="KW-0067">ATP-binding</keyword>
<feature type="transmembrane region" description="Helical" evidence="9">
    <location>
        <begin position="20"/>
        <end position="43"/>
    </location>
</feature>